<protein>
    <submittedName>
        <fullName evidence="1">Beta-galactosidase/beta-glucuronidase</fullName>
    </submittedName>
</protein>
<dbReference type="InterPro" id="IPR008979">
    <property type="entry name" value="Galactose-bd-like_sf"/>
</dbReference>
<dbReference type="SUPFAM" id="SSF49785">
    <property type="entry name" value="Galactose-binding domain-like"/>
    <property type="match status" value="1"/>
</dbReference>
<dbReference type="OrthoDB" id="408320at2759"/>
<evidence type="ECO:0000313" key="1">
    <source>
        <dbReference type="EMBL" id="QSS58454.1"/>
    </source>
</evidence>
<dbReference type="AlphaFoldDB" id="A0A8A1M1B2"/>
<proteinExistence type="predicted"/>
<organism evidence="1 2">
    <name type="scientific">Ajellomyces capsulatus</name>
    <name type="common">Darling's disease fungus</name>
    <name type="synonym">Histoplasma capsulatum</name>
    <dbReference type="NCBI Taxonomy" id="5037"/>
    <lineage>
        <taxon>Eukaryota</taxon>
        <taxon>Fungi</taxon>
        <taxon>Dikarya</taxon>
        <taxon>Ascomycota</taxon>
        <taxon>Pezizomycotina</taxon>
        <taxon>Eurotiomycetes</taxon>
        <taxon>Eurotiomycetidae</taxon>
        <taxon>Onygenales</taxon>
        <taxon>Ajellomycetaceae</taxon>
        <taxon>Histoplasma</taxon>
    </lineage>
</organism>
<sequence length="111" mass="12518">MASSVQEYPRPDFVRSDLNWKSLNGPWSFLYDDDDSGILDGWHLRGLPEQIALQISIGGVIVDKTSQISIPQFSNVADCAVRAKLSREQLEDINRRAKKLYLESVDPKGLK</sequence>
<dbReference type="VEuPathDB" id="FungiDB:I7I51_07880"/>
<accession>A0A8A1M1B2</accession>
<dbReference type="Proteomes" id="UP000663671">
    <property type="component" value="Chromosome 2"/>
</dbReference>
<gene>
    <name evidence="1" type="ORF">I7I51_07880</name>
</gene>
<evidence type="ECO:0000313" key="2">
    <source>
        <dbReference type="Proteomes" id="UP000663671"/>
    </source>
</evidence>
<dbReference type="EMBL" id="CP069109">
    <property type="protein sequence ID" value="QSS58454.1"/>
    <property type="molecule type" value="Genomic_DNA"/>
</dbReference>
<reference evidence="1" key="1">
    <citation type="submission" date="2021-01" db="EMBL/GenBank/DDBJ databases">
        <title>Chromosome-level genome assembly of a human fungal pathogen reveals clustering of transcriptionally co-regulated genes.</title>
        <authorList>
            <person name="Voorhies M."/>
            <person name="Cohen S."/>
            <person name="Shea T.P."/>
            <person name="Petrus S."/>
            <person name="Munoz J.F."/>
            <person name="Poplawski S."/>
            <person name="Goldman W.E."/>
            <person name="Michael T."/>
            <person name="Cuomo C.A."/>
            <person name="Sil A."/>
            <person name="Beyhan S."/>
        </authorList>
    </citation>
    <scope>NUCLEOTIDE SEQUENCE</scope>
    <source>
        <strain evidence="1">WU24</strain>
    </source>
</reference>
<name>A0A8A1M1B2_AJECA</name>